<organism evidence="2 3">
    <name type="scientific">Pararge aegeria aegeria</name>
    <dbReference type="NCBI Taxonomy" id="348720"/>
    <lineage>
        <taxon>Eukaryota</taxon>
        <taxon>Metazoa</taxon>
        <taxon>Ecdysozoa</taxon>
        <taxon>Arthropoda</taxon>
        <taxon>Hexapoda</taxon>
        <taxon>Insecta</taxon>
        <taxon>Pterygota</taxon>
        <taxon>Neoptera</taxon>
        <taxon>Endopterygota</taxon>
        <taxon>Lepidoptera</taxon>
        <taxon>Glossata</taxon>
        <taxon>Ditrysia</taxon>
        <taxon>Papilionoidea</taxon>
        <taxon>Nymphalidae</taxon>
        <taxon>Satyrinae</taxon>
        <taxon>Satyrini</taxon>
        <taxon>Parargina</taxon>
        <taxon>Pararge</taxon>
    </lineage>
</organism>
<dbReference type="EMBL" id="CAKXAJ010026511">
    <property type="protein sequence ID" value="CAH2269363.1"/>
    <property type="molecule type" value="Genomic_DNA"/>
</dbReference>
<sequence>MNVVACGGIGAAGDSGRSQREEASPSETWNEEIRRRNRVTDIARRVAKLNLQCAELAEPNGDLAPENAALVDAPPFGRMKSSES</sequence>
<name>A0A8S4SPY7_9NEOP</name>
<comment type="caution">
    <text evidence="2">The sequence shown here is derived from an EMBL/GenBank/DDBJ whole genome shotgun (WGS) entry which is preliminary data.</text>
</comment>
<gene>
    <name evidence="2" type="primary">jg14068</name>
    <name evidence="2" type="ORF">PAEG_LOCUS27582</name>
</gene>
<dbReference type="AlphaFoldDB" id="A0A8S4SPY7"/>
<evidence type="ECO:0000313" key="3">
    <source>
        <dbReference type="Proteomes" id="UP000838756"/>
    </source>
</evidence>
<evidence type="ECO:0000256" key="1">
    <source>
        <dbReference type="SAM" id="MobiDB-lite"/>
    </source>
</evidence>
<accession>A0A8S4SPY7</accession>
<reference evidence="2" key="1">
    <citation type="submission" date="2022-03" db="EMBL/GenBank/DDBJ databases">
        <authorList>
            <person name="Lindestad O."/>
        </authorList>
    </citation>
    <scope>NUCLEOTIDE SEQUENCE</scope>
</reference>
<dbReference type="Proteomes" id="UP000838756">
    <property type="component" value="Unassembled WGS sequence"/>
</dbReference>
<feature type="region of interest" description="Disordered" evidence="1">
    <location>
        <begin position="1"/>
        <end position="29"/>
    </location>
</feature>
<proteinExistence type="predicted"/>
<evidence type="ECO:0000313" key="2">
    <source>
        <dbReference type="EMBL" id="CAH2269363.1"/>
    </source>
</evidence>
<keyword evidence="3" id="KW-1185">Reference proteome</keyword>
<protein>
    <submittedName>
        <fullName evidence="2">Jg14068 protein</fullName>
    </submittedName>
</protein>